<dbReference type="SUPFAM" id="SSF50494">
    <property type="entry name" value="Trypsin-like serine proteases"/>
    <property type="match status" value="1"/>
</dbReference>
<protein>
    <submittedName>
        <fullName evidence="2">Uncharacterized protein</fullName>
    </submittedName>
</protein>
<dbReference type="OrthoDB" id="5424209at2759"/>
<accession>A0A6G1LGL5</accession>
<evidence type="ECO:0000313" key="3">
    <source>
        <dbReference type="Proteomes" id="UP000799436"/>
    </source>
</evidence>
<reference evidence="2" key="1">
    <citation type="journal article" date="2020" name="Stud. Mycol.">
        <title>101 Dothideomycetes genomes: a test case for predicting lifestyles and emergence of pathogens.</title>
        <authorList>
            <person name="Haridas S."/>
            <person name="Albert R."/>
            <person name="Binder M."/>
            <person name="Bloem J."/>
            <person name="Labutti K."/>
            <person name="Salamov A."/>
            <person name="Andreopoulos B."/>
            <person name="Baker S."/>
            <person name="Barry K."/>
            <person name="Bills G."/>
            <person name="Bluhm B."/>
            <person name="Cannon C."/>
            <person name="Castanera R."/>
            <person name="Culley D."/>
            <person name="Daum C."/>
            <person name="Ezra D."/>
            <person name="Gonzalez J."/>
            <person name="Henrissat B."/>
            <person name="Kuo A."/>
            <person name="Liang C."/>
            <person name="Lipzen A."/>
            <person name="Lutzoni F."/>
            <person name="Magnuson J."/>
            <person name="Mondo S."/>
            <person name="Nolan M."/>
            <person name="Ohm R."/>
            <person name="Pangilinan J."/>
            <person name="Park H.-J."/>
            <person name="Ramirez L."/>
            <person name="Alfaro M."/>
            <person name="Sun H."/>
            <person name="Tritt A."/>
            <person name="Yoshinaga Y."/>
            <person name="Zwiers L.-H."/>
            <person name="Turgeon B."/>
            <person name="Goodwin S."/>
            <person name="Spatafora J."/>
            <person name="Crous P."/>
            <person name="Grigoriev I."/>
        </authorList>
    </citation>
    <scope>NUCLEOTIDE SEQUENCE</scope>
    <source>
        <strain evidence="2">CBS 116005</strain>
    </source>
</reference>
<proteinExistence type="predicted"/>
<feature type="region of interest" description="Disordered" evidence="1">
    <location>
        <begin position="1"/>
        <end position="70"/>
    </location>
</feature>
<sequence length="668" mass="74225">MADMSNPPGTPSDQAREQQEEESPPLQAPWDSTLPTPANSLSPQSVASPPSSEEVAANAKRRREAVSSSSTDDNQLTWLPLYKWITEQNLGYGAFPLECCVLPTKRGVVLPEYELPPLTPSDVFQTFVKQKLAEHDLDLDHRSFMLRTVRGQKDTFFLTLVITARRRSSDHVPRREAFDKIAEAVYGNSFCTDYRFSMMGKNGWRFMVEVEVPQLLTNDRIYMVAPGQPHAPILERLRNELFAVAKARHGKDLVKVGIYMMHPPSSAADRPLVPTIAVMFHDDVAQNFDQTSKTCGDVMSRLGQDHGFQFRLLPGRFHLHTKTHKRPRLDDRDATDQSAASGVRIYVFPKPALGASIGTTTGFAAGTLGGYVNFVPAPGQAPVPAILTCAHVAYDEKAPYASRLIKHGMQLNQTFVDVNMQYGSHDDWNFMVEEKQELIENFEEQLKVVTKLVAERGDEAKPVHKGRMEKLPQQIGELKEALLEIERAKAANPIGTTLVISPRQAKPEADGDGLRYREDWAIIKLNDIGKASFGPNAPPSPPPTSLLPERITHFGELKPGEWVCLSGRSTAYVSCTVNLFKSVWNWDDSAETYEYDVGDRDFISAPAGIPEYQYIGRGGDSGAWVLNRDGDLVAMYFGGQNNVGTITPILRLKQDIEKFTNGGSIDLP</sequence>
<gene>
    <name evidence="2" type="ORF">EJ03DRAFT_12737</name>
</gene>
<organism evidence="2 3">
    <name type="scientific">Teratosphaeria nubilosa</name>
    <dbReference type="NCBI Taxonomy" id="161662"/>
    <lineage>
        <taxon>Eukaryota</taxon>
        <taxon>Fungi</taxon>
        <taxon>Dikarya</taxon>
        <taxon>Ascomycota</taxon>
        <taxon>Pezizomycotina</taxon>
        <taxon>Dothideomycetes</taxon>
        <taxon>Dothideomycetidae</taxon>
        <taxon>Mycosphaerellales</taxon>
        <taxon>Teratosphaeriaceae</taxon>
        <taxon>Teratosphaeria</taxon>
    </lineage>
</organism>
<name>A0A6G1LGL5_9PEZI</name>
<dbReference type="InterPro" id="IPR009003">
    <property type="entry name" value="Peptidase_S1_PA"/>
</dbReference>
<feature type="compositionally biased region" description="Polar residues" evidence="1">
    <location>
        <begin position="33"/>
        <end position="51"/>
    </location>
</feature>
<evidence type="ECO:0000313" key="2">
    <source>
        <dbReference type="EMBL" id="KAF2771996.1"/>
    </source>
</evidence>
<dbReference type="AlphaFoldDB" id="A0A6G1LGL5"/>
<dbReference type="Proteomes" id="UP000799436">
    <property type="component" value="Unassembled WGS sequence"/>
</dbReference>
<evidence type="ECO:0000256" key="1">
    <source>
        <dbReference type="SAM" id="MobiDB-lite"/>
    </source>
</evidence>
<dbReference type="EMBL" id="ML995817">
    <property type="protein sequence ID" value="KAF2771996.1"/>
    <property type="molecule type" value="Genomic_DNA"/>
</dbReference>
<keyword evidence="3" id="KW-1185">Reference proteome</keyword>